<sequence length="164" mass="17712">VFKLKLHWQVLIAMALGTIFALVFGENSLFVAPLGTIFMRLLKMIIVPLILFSITSGVASLGDSRTLGRIGTKTFVYYFATSIFAILVGLILTNIIQPGVGLEYASSGQSFDPSSLQKPSSLGEIIIRMIPLNPIAAMANGDMLGVIFWSIVFGFAITRLSGRP</sequence>
<evidence type="ECO:0000256" key="6">
    <source>
        <dbReference type="ARBA" id="ARBA00023136"/>
    </source>
</evidence>
<evidence type="ECO:0000256" key="1">
    <source>
        <dbReference type="ARBA" id="ARBA00004651"/>
    </source>
</evidence>
<keyword evidence="6 7" id="KW-0472">Membrane</keyword>
<dbReference type="InterPro" id="IPR001991">
    <property type="entry name" value="Na-dicarboxylate_symporter"/>
</dbReference>
<keyword evidence="3" id="KW-1003">Cell membrane</keyword>
<dbReference type="PANTHER" id="PTHR42865:SF7">
    <property type="entry name" value="PROTON_GLUTAMATE-ASPARTATE SYMPORTER"/>
    <property type="match status" value="1"/>
</dbReference>
<evidence type="ECO:0008006" key="9">
    <source>
        <dbReference type="Google" id="ProtNLM"/>
    </source>
</evidence>
<dbReference type="GO" id="GO:0015293">
    <property type="term" value="F:symporter activity"/>
    <property type="evidence" value="ECO:0007669"/>
    <property type="project" value="UniProtKB-KW"/>
</dbReference>
<dbReference type="InterPro" id="IPR036458">
    <property type="entry name" value="Na:dicarbo_symporter_sf"/>
</dbReference>
<dbReference type="EMBL" id="UINC01116877">
    <property type="protein sequence ID" value="SVC88915.1"/>
    <property type="molecule type" value="Genomic_DNA"/>
</dbReference>
<evidence type="ECO:0000256" key="2">
    <source>
        <dbReference type="ARBA" id="ARBA00022448"/>
    </source>
</evidence>
<organism evidence="8">
    <name type="scientific">marine metagenome</name>
    <dbReference type="NCBI Taxonomy" id="408172"/>
    <lineage>
        <taxon>unclassified sequences</taxon>
        <taxon>metagenomes</taxon>
        <taxon>ecological metagenomes</taxon>
    </lineage>
</organism>
<feature type="transmembrane region" description="Helical" evidence="7">
    <location>
        <begin position="75"/>
        <end position="96"/>
    </location>
</feature>
<keyword evidence="2" id="KW-0813">Transport</keyword>
<reference evidence="8" key="1">
    <citation type="submission" date="2018-05" db="EMBL/GenBank/DDBJ databases">
        <authorList>
            <person name="Lanie J.A."/>
            <person name="Ng W.-L."/>
            <person name="Kazmierczak K.M."/>
            <person name="Andrzejewski T.M."/>
            <person name="Davidsen T.M."/>
            <person name="Wayne K.J."/>
            <person name="Tettelin H."/>
            <person name="Glass J.I."/>
            <person name="Rusch D."/>
            <person name="Podicherti R."/>
            <person name="Tsui H.-C.T."/>
            <person name="Winkler M.E."/>
        </authorList>
    </citation>
    <scope>NUCLEOTIDE SEQUENCE</scope>
</reference>
<feature type="transmembrane region" description="Helical" evidence="7">
    <location>
        <begin position="37"/>
        <end position="55"/>
    </location>
</feature>
<dbReference type="AlphaFoldDB" id="A0A382QVL0"/>
<name>A0A382QVL0_9ZZZZ</name>
<protein>
    <recommendedName>
        <fullName evidence="9">Amino acid transporter</fullName>
    </recommendedName>
</protein>
<dbReference type="Pfam" id="PF00375">
    <property type="entry name" value="SDF"/>
    <property type="match status" value="1"/>
</dbReference>
<dbReference type="GO" id="GO:0005886">
    <property type="term" value="C:plasma membrane"/>
    <property type="evidence" value="ECO:0007669"/>
    <property type="project" value="UniProtKB-SubCell"/>
</dbReference>
<accession>A0A382QVL0</accession>
<dbReference type="PRINTS" id="PR00173">
    <property type="entry name" value="EDTRNSPORT"/>
</dbReference>
<dbReference type="PANTHER" id="PTHR42865">
    <property type="entry name" value="PROTON/GLUTAMATE-ASPARTATE SYMPORTER"/>
    <property type="match status" value="1"/>
</dbReference>
<evidence type="ECO:0000256" key="3">
    <source>
        <dbReference type="ARBA" id="ARBA00022475"/>
    </source>
</evidence>
<feature type="transmembrane region" description="Helical" evidence="7">
    <location>
        <begin position="6"/>
        <end position="25"/>
    </location>
</feature>
<dbReference type="Gene3D" id="1.10.3860.10">
    <property type="entry name" value="Sodium:dicarboxylate symporter"/>
    <property type="match status" value="1"/>
</dbReference>
<keyword evidence="4 7" id="KW-0812">Transmembrane</keyword>
<evidence type="ECO:0000256" key="4">
    <source>
        <dbReference type="ARBA" id="ARBA00022692"/>
    </source>
</evidence>
<feature type="non-terminal residue" evidence="8">
    <location>
        <position position="164"/>
    </location>
</feature>
<proteinExistence type="predicted"/>
<keyword evidence="5 7" id="KW-1133">Transmembrane helix</keyword>
<comment type="subcellular location">
    <subcellularLocation>
        <location evidence="1">Cell membrane</location>
        <topology evidence="1">Multi-pass membrane protein</topology>
    </subcellularLocation>
</comment>
<evidence type="ECO:0000256" key="5">
    <source>
        <dbReference type="ARBA" id="ARBA00022989"/>
    </source>
</evidence>
<gene>
    <name evidence="8" type="ORF">METZ01_LOCUS341769</name>
</gene>
<feature type="non-terminal residue" evidence="8">
    <location>
        <position position="1"/>
    </location>
</feature>
<dbReference type="SUPFAM" id="SSF118215">
    <property type="entry name" value="Proton glutamate symport protein"/>
    <property type="match status" value="1"/>
</dbReference>
<feature type="transmembrane region" description="Helical" evidence="7">
    <location>
        <begin position="135"/>
        <end position="157"/>
    </location>
</feature>
<evidence type="ECO:0000256" key="7">
    <source>
        <dbReference type="SAM" id="Phobius"/>
    </source>
</evidence>
<evidence type="ECO:0000313" key="8">
    <source>
        <dbReference type="EMBL" id="SVC88915.1"/>
    </source>
</evidence>